<reference evidence="1 2" key="1">
    <citation type="submission" date="2019-01" db="EMBL/GenBank/DDBJ databases">
        <authorList>
            <person name="Chen W.-M."/>
        </authorList>
    </citation>
    <scope>NUCLEOTIDE SEQUENCE [LARGE SCALE GENOMIC DNA]</scope>
    <source>
        <strain evidence="1 2">HPM-16</strain>
    </source>
</reference>
<organism evidence="1 2">
    <name type="scientific">Neptunomonas marina</name>
    <dbReference type="NCBI Taxonomy" id="1815562"/>
    <lineage>
        <taxon>Bacteria</taxon>
        <taxon>Pseudomonadati</taxon>
        <taxon>Pseudomonadota</taxon>
        <taxon>Gammaproteobacteria</taxon>
        <taxon>Oceanospirillales</taxon>
        <taxon>Oceanospirillaceae</taxon>
        <taxon>Neptunomonas</taxon>
    </lineage>
</organism>
<dbReference type="AlphaFoldDB" id="A0A437Q943"/>
<gene>
    <name evidence="1" type="ORF">EOE65_08335</name>
</gene>
<sequence>MRLEAYQLSPSAGRYRVLLKHFYKYQSPPYVYREMISLAREVGHKKTADKLRKACEDQYLEQLGSCEPDTKTILEQFNVSDIMAELRG</sequence>
<keyword evidence="2" id="KW-1185">Reference proteome</keyword>
<evidence type="ECO:0000313" key="2">
    <source>
        <dbReference type="Proteomes" id="UP000282818"/>
    </source>
</evidence>
<protein>
    <submittedName>
        <fullName evidence="1">Uncharacterized protein</fullName>
    </submittedName>
</protein>
<evidence type="ECO:0000313" key="1">
    <source>
        <dbReference type="EMBL" id="RVU31010.1"/>
    </source>
</evidence>
<dbReference type="EMBL" id="SACQ01000003">
    <property type="protein sequence ID" value="RVU31010.1"/>
    <property type="molecule type" value="Genomic_DNA"/>
</dbReference>
<dbReference type="RefSeq" id="WP_127693855.1">
    <property type="nucleotide sequence ID" value="NZ_SACQ01000003.1"/>
</dbReference>
<name>A0A437Q943_9GAMM</name>
<dbReference type="Proteomes" id="UP000282818">
    <property type="component" value="Unassembled WGS sequence"/>
</dbReference>
<accession>A0A437Q943</accession>
<proteinExistence type="predicted"/>
<comment type="caution">
    <text evidence="1">The sequence shown here is derived from an EMBL/GenBank/DDBJ whole genome shotgun (WGS) entry which is preliminary data.</text>
</comment>